<sequence>MARLARYPFWKPGNPQNRVFFTDFYMALMRPTKPMPENVVQFKCPAEMSKFDIKNYLQNIYKVPVIKVSTHIRFAKVWRDHLNRRIKPEPDYKVAYVTLGQGMTFKFPELYPDKFDEEKDVLDDLKEQEKTKTSNLTNRGGVPDWFGI</sequence>
<gene>
    <name evidence="7" type="primary">LOC100375364</name>
</gene>
<organism evidence="6 7">
    <name type="scientific">Saccoglossus kowalevskii</name>
    <name type="common">Acorn worm</name>
    <dbReference type="NCBI Taxonomy" id="10224"/>
    <lineage>
        <taxon>Eukaryota</taxon>
        <taxon>Metazoa</taxon>
        <taxon>Hemichordata</taxon>
        <taxon>Enteropneusta</taxon>
        <taxon>Harrimaniidae</taxon>
        <taxon>Saccoglossus</taxon>
    </lineage>
</organism>
<proteinExistence type="inferred from homology"/>
<dbReference type="GeneID" id="100375364"/>
<evidence type="ECO:0000256" key="1">
    <source>
        <dbReference type="ARBA" id="ARBA00006700"/>
    </source>
</evidence>
<dbReference type="Gene3D" id="3.30.70.330">
    <property type="match status" value="1"/>
</dbReference>
<keyword evidence="6" id="KW-1185">Reference proteome</keyword>
<dbReference type="Proteomes" id="UP000694865">
    <property type="component" value="Unplaced"/>
</dbReference>
<dbReference type="SUPFAM" id="SSF54189">
    <property type="entry name" value="Ribosomal proteins S24e, L23 and L15e"/>
    <property type="match status" value="1"/>
</dbReference>
<evidence type="ECO:0000313" key="7">
    <source>
        <dbReference type="RefSeq" id="XP_002733674.1"/>
    </source>
</evidence>
<reference evidence="7" key="1">
    <citation type="submission" date="2025-08" db="UniProtKB">
        <authorList>
            <consortium name="RefSeq"/>
        </authorList>
    </citation>
    <scope>IDENTIFICATION</scope>
    <source>
        <tissue evidence="7">Testes</tissue>
    </source>
</reference>
<dbReference type="Pfam" id="PF00276">
    <property type="entry name" value="Ribosomal_L23"/>
    <property type="match status" value="1"/>
</dbReference>
<name>A0ABM0GN78_SACKO</name>
<dbReference type="RefSeq" id="XP_002733674.1">
    <property type="nucleotide sequence ID" value="XM_002733628.2"/>
</dbReference>
<dbReference type="InterPro" id="IPR012678">
    <property type="entry name" value="Ribosomal_uL23/eL15/eS24_sf"/>
</dbReference>
<evidence type="ECO:0000256" key="5">
    <source>
        <dbReference type="ARBA" id="ARBA00041375"/>
    </source>
</evidence>
<protein>
    <recommendedName>
        <fullName evidence="4">Large ribosomal subunit protein uL23m</fullName>
    </recommendedName>
    <alternativeName>
        <fullName evidence="5">39S ribosomal protein L23, mitochondrial</fullName>
    </alternativeName>
</protein>
<evidence type="ECO:0000313" key="6">
    <source>
        <dbReference type="Proteomes" id="UP000694865"/>
    </source>
</evidence>
<dbReference type="PANTHER" id="PTHR12059">
    <property type="entry name" value="RIBOSOMAL PROTEIN L23-RELATED"/>
    <property type="match status" value="1"/>
</dbReference>
<evidence type="ECO:0000256" key="2">
    <source>
        <dbReference type="ARBA" id="ARBA00022980"/>
    </source>
</evidence>
<evidence type="ECO:0000256" key="3">
    <source>
        <dbReference type="ARBA" id="ARBA00023274"/>
    </source>
</evidence>
<dbReference type="PANTHER" id="PTHR12059:SF5">
    <property type="entry name" value="LARGE RIBOSOMAL SUBUNIT PROTEIN UL23M"/>
    <property type="match status" value="1"/>
</dbReference>
<dbReference type="InterPro" id="IPR012677">
    <property type="entry name" value="Nucleotide-bd_a/b_plait_sf"/>
</dbReference>
<dbReference type="InterPro" id="IPR013025">
    <property type="entry name" value="Ribosomal_uL23-like"/>
</dbReference>
<keyword evidence="2" id="KW-0689">Ribosomal protein</keyword>
<evidence type="ECO:0000256" key="4">
    <source>
        <dbReference type="ARBA" id="ARBA00039977"/>
    </source>
</evidence>
<keyword evidence="3" id="KW-0687">Ribonucleoprotein</keyword>
<comment type="similarity">
    <text evidence="1">Belongs to the universal ribosomal protein uL23 family.</text>
</comment>
<accession>A0ABM0GN78</accession>